<evidence type="ECO:0000256" key="8">
    <source>
        <dbReference type="ARBA" id="ARBA00023210"/>
    </source>
</evidence>
<comment type="similarity">
    <text evidence="2 10">Belongs to the TRAFAC class TrmE-Era-EngA-EngB-Septin-like GTPase superfamily. EngB GTPase family.</text>
</comment>
<keyword evidence="3 10" id="KW-0132">Cell division</keyword>
<proteinExistence type="inferred from homology"/>
<evidence type="ECO:0000256" key="4">
    <source>
        <dbReference type="ARBA" id="ARBA00022723"/>
    </source>
</evidence>
<keyword evidence="4" id="KW-0479">Metal-binding</keyword>
<accession>A0A7D5EE49</accession>
<dbReference type="PROSITE" id="PS51706">
    <property type="entry name" value="G_ENGB"/>
    <property type="match status" value="1"/>
</dbReference>
<dbReference type="CDD" id="cd01876">
    <property type="entry name" value="YihA_EngB"/>
    <property type="match status" value="1"/>
</dbReference>
<evidence type="ECO:0000256" key="6">
    <source>
        <dbReference type="ARBA" id="ARBA00022842"/>
    </source>
</evidence>
<dbReference type="InterPro" id="IPR006073">
    <property type="entry name" value="GTP-bd"/>
</dbReference>
<organism evidence="12 13">
    <name type="scientific">Methanolobus zinderi</name>
    <dbReference type="NCBI Taxonomy" id="536044"/>
    <lineage>
        <taxon>Archaea</taxon>
        <taxon>Methanobacteriati</taxon>
        <taxon>Methanobacteriota</taxon>
        <taxon>Stenosarchaea group</taxon>
        <taxon>Methanomicrobia</taxon>
        <taxon>Methanosarcinales</taxon>
        <taxon>Methanosarcinaceae</taxon>
        <taxon>Methanolobus</taxon>
    </lineage>
</organism>
<dbReference type="Gene3D" id="3.40.50.300">
    <property type="entry name" value="P-loop containing nucleotide triphosphate hydrolases"/>
    <property type="match status" value="1"/>
</dbReference>
<evidence type="ECO:0000313" key="12">
    <source>
        <dbReference type="EMBL" id="QLC49814.1"/>
    </source>
</evidence>
<reference evidence="12 13" key="1">
    <citation type="submission" date="2020-06" db="EMBL/GenBank/DDBJ databases">
        <title>Methanolobus halotolerans sp. nov., isolated from a saline lake Tus in Siberia.</title>
        <authorList>
            <person name="Shen Y."/>
            <person name="Chen S.-C."/>
            <person name="Lai M.-C."/>
            <person name="Huang H.-H."/>
            <person name="Chiu H.-H."/>
            <person name="Tang S.-L."/>
            <person name="Rogozin D.Y."/>
            <person name="Degermendzhy A.G."/>
        </authorList>
    </citation>
    <scope>NUCLEOTIDE SEQUENCE [LARGE SCALE GENOMIC DNA]</scope>
    <source>
        <strain evidence="12 13">DSM 21339</strain>
    </source>
</reference>
<dbReference type="GeneID" id="55821192"/>
<gene>
    <name evidence="10 12" type="primary">engB</name>
    <name evidence="12" type="ORF">HWN40_05915</name>
</gene>
<dbReference type="GO" id="GO:0046872">
    <property type="term" value="F:metal ion binding"/>
    <property type="evidence" value="ECO:0007669"/>
    <property type="project" value="UniProtKB-KW"/>
</dbReference>
<name>A0A7D5EE49_9EURY</name>
<dbReference type="SUPFAM" id="SSF52540">
    <property type="entry name" value="P-loop containing nucleoside triphosphate hydrolases"/>
    <property type="match status" value="1"/>
</dbReference>
<keyword evidence="7 10" id="KW-0342">GTP-binding</keyword>
<evidence type="ECO:0000256" key="5">
    <source>
        <dbReference type="ARBA" id="ARBA00022741"/>
    </source>
</evidence>
<dbReference type="HAMAP" id="MF_00321">
    <property type="entry name" value="GTPase_EngB"/>
    <property type="match status" value="1"/>
</dbReference>
<dbReference type="OrthoDB" id="65113at2157"/>
<dbReference type="InterPro" id="IPR030393">
    <property type="entry name" value="G_ENGB_dom"/>
</dbReference>
<evidence type="ECO:0000256" key="10">
    <source>
        <dbReference type="HAMAP-Rule" id="MF_00321"/>
    </source>
</evidence>
<evidence type="ECO:0000256" key="9">
    <source>
        <dbReference type="ARBA" id="ARBA00023306"/>
    </source>
</evidence>
<comment type="function">
    <text evidence="10">Necessary for normal cell division and for the maintenance of normal septation.</text>
</comment>
<evidence type="ECO:0000256" key="7">
    <source>
        <dbReference type="ARBA" id="ARBA00023134"/>
    </source>
</evidence>
<keyword evidence="13" id="KW-1185">Reference proteome</keyword>
<evidence type="ECO:0000256" key="2">
    <source>
        <dbReference type="ARBA" id="ARBA00009638"/>
    </source>
</evidence>
<dbReference type="Proteomes" id="UP000509594">
    <property type="component" value="Chromosome"/>
</dbReference>
<feature type="domain" description="EngB-type G" evidence="11">
    <location>
        <begin position="11"/>
        <end position="198"/>
    </location>
</feature>
<dbReference type="KEGG" id="mzi:HWN40_05915"/>
<dbReference type="GO" id="GO:0051301">
    <property type="term" value="P:cell division"/>
    <property type="evidence" value="ECO:0007669"/>
    <property type="project" value="UniProtKB-KW"/>
</dbReference>
<keyword evidence="8 10" id="KW-0717">Septation</keyword>
<dbReference type="EMBL" id="CP058215">
    <property type="protein sequence ID" value="QLC49814.1"/>
    <property type="molecule type" value="Genomic_DNA"/>
</dbReference>
<dbReference type="NCBIfam" id="NF003255">
    <property type="entry name" value="PRK04213.1"/>
    <property type="match status" value="1"/>
</dbReference>
<comment type="cofactor">
    <cofactor evidence="1">
        <name>Mg(2+)</name>
        <dbReference type="ChEBI" id="CHEBI:18420"/>
    </cofactor>
</comment>
<evidence type="ECO:0000259" key="11">
    <source>
        <dbReference type="PROSITE" id="PS51706"/>
    </source>
</evidence>
<keyword evidence="6" id="KW-0460">Magnesium</keyword>
<dbReference type="GO" id="GO:0005525">
    <property type="term" value="F:GTP binding"/>
    <property type="evidence" value="ECO:0007669"/>
    <property type="project" value="UniProtKB-UniRule"/>
</dbReference>
<dbReference type="PANTHER" id="PTHR11649:SF13">
    <property type="entry name" value="ENGB-TYPE G DOMAIN-CONTAINING PROTEIN"/>
    <property type="match status" value="1"/>
</dbReference>
<dbReference type="RefSeq" id="WP_176964870.1">
    <property type="nucleotide sequence ID" value="NZ_CP058215.1"/>
</dbReference>
<sequence>MAKNKDLTEGANLEIIFVGRSNVGKSSLIRKLTGHKVKVGKRPGVTLIPTHVRLSDLLVTDMPGFGFMSGIKERKQDIVKDKVVSYIETNADRILMAVMVVDGPVFVEVVERWESRDEIPIDVEMFGFLSELGIDTVLAVNKTDKVKEKELDRTLDDIVEKLGILPPWRQWMDMIAPISAKKGQVKPLVSIIRQRLHDEKRDDLFKYF</sequence>
<dbReference type="InterPro" id="IPR027417">
    <property type="entry name" value="P-loop_NTPase"/>
</dbReference>
<evidence type="ECO:0000256" key="3">
    <source>
        <dbReference type="ARBA" id="ARBA00022618"/>
    </source>
</evidence>
<evidence type="ECO:0000313" key="13">
    <source>
        <dbReference type="Proteomes" id="UP000509594"/>
    </source>
</evidence>
<dbReference type="PANTHER" id="PTHR11649">
    <property type="entry name" value="MSS1/TRME-RELATED GTP-BINDING PROTEIN"/>
    <property type="match status" value="1"/>
</dbReference>
<dbReference type="Pfam" id="PF01926">
    <property type="entry name" value="MMR_HSR1"/>
    <property type="match status" value="1"/>
</dbReference>
<keyword evidence="5 10" id="KW-0547">Nucleotide-binding</keyword>
<evidence type="ECO:0000256" key="1">
    <source>
        <dbReference type="ARBA" id="ARBA00001946"/>
    </source>
</evidence>
<keyword evidence="9 10" id="KW-0131">Cell cycle</keyword>
<dbReference type="InterPro" id="IPR019987">
    <property type="entry name" value="GTP-bd_ribosome_bio_YsxC"/>
</dbReference>
<protein>
    <recommendedName>
        <fullName evidence="10">Probable GTP-binding protein EngB</fullName>
    </recommendedName>
</protein>
<dbReference type="AlphaFoldDB" id="A0A7D5EE49"/>